<dbReference type="InterPro" id="IPR050229">
    <property type="entry name" value="GlpE_sulfurtransferase"/>
</dbReference>
<dbReference type="PANTHER" id="PTHR43031:SF1">
    <property type="entry name" value="PYRIDINE NUCLEOTIDE-DISULPHIDE OXIDOREDUCTASE"/>
    <property type="match status" value="1"/>
</dbReference>
<dbReference type="AlphaFoldDB" id="A0A0K2G6J1"/>
<organism evidence="2 3">
    <name type="scientific">Nitrospira moscoviensis</name>
    <dbReference type="NCBI Taxonomy" id="42253"/>
    <lineage>
        <taxon>Bacteria</taxon>
        <taxon>Pseudomonadati</taxon>
        <taxon>Nitrospirota</taxon>
        <taxon>Nitrospiria</taxon>
        <taxon>Nitrospirales</taxon>
        <taxon>Nitrospiraceae</taxon>
        <taxon>Nitrospira</taxon>
    </lineage>
</organism>
<keyword evidence="3" id="KW-1185">Reference proteome</keyword>
<keyword evidence="2" id="KW-0808">Transferase</keyword>
<dbReference type="GO" id="GO:0004792">
    <property type="term" value="F:thiosulfate-cyanide sulfurtransferase activity"/>
    <property type="evidence" value="ECO:0007669"/>
    <property type="project" value="UniProtKB-EC"/>
</dbReference>
<dbReference type="InterPro" id="IPR036873">
    <property type="entry name" value="Rhodanese-like_dom_sf"/>
</dbReference>
<dbReference type="Proteomes" id="UP000069205">
    <property type="component" value="Chromosome"/>
</dbReference>
<gene>
    <name evidence="2" type="ORF">NITMOv2_0151</name>
</gene>
<dbReference type="PROSITE" id="PS50206">
    <property type="entry name" value="RHODANESE_3"/>
    <property type="match status" value="1"/>
</dbReference>
<evidence type="ECO:0000313" key="3">
    <source>
        <dbReference type="Proteomes" id="UP000069205"/>
    </source>
</evidence>
<protein>
    <submittedName>
        <fullName evidence="2">Rhodanese-like sulfurtransferase</fullName>
        <ecNumber evidence="2">2.8.1.1</ecNumber>
    </submittedName>
</protein>
<dbReference type="SUPFAM" id="SSF52821">
    <property type="entry name" value="Rhodanese/Cell cycle control phosphatase"/>
    <property type="match status" value="1"/>
</dbReference>
<name>A0A0K2G6J1_NITMO</name>
<dbReference type="InterPro" id="IPR001763">
    <property type="entry name" value="Rhodanese-like_dom"/>
</dbReference>
<evidence type="ECO:0000313" key="2">
    <source>
        <dbReference type="EMBL" id="ALA56591.1"/>
    </source>
</evidence>
<dbReference type="PATRIC" id="fig|42253.5.peg.148"/>
<dbReference type="EMBL" id="CP011801">
    <property type="protein sequence ID" value="ALA56591.1"/>
    <property type="molecule type" value="Genomic_DNA"/>
</dbReference>
<dbReference type="KEGG" id="nmv:NITMOv2_0151"/>
<dbReference type="STRING" id="42253.NITMOv2_0151"/>
<dbReference type="EC" id="2.8.1.1" evidence="2"/>
<evidence type="ECO:0000259" key="1">
    <source>
        <dbReference type="PROSITE" id="PS50206"/>
    </source>
</evidence>
<dbReference type="PANTHER" id="PTHR43031">
    <property type="entry name" value="FAD-DEPENDENT OXIDOREDUCTASE"/>
    <property type="match status" value="1"/>
</dbReference>
<proteinExistence type="predicted"/>
<dbReference type="Gene3D" id="3.40.250.10">
    <property type="entry name" value="Rhodanese-like domain"/>
    <property type="match status" value="1"/>
</dbReference>
<dbReference type="SMART" id="SM00450">
    <property type="entry name" value="RHOD"/>
    <property type="match status" value="1"/>
</dbReference>
<accession>A0A0K2G6J1</accession>
<sequence>MNTLKVLLAGCLVTGSLLWGGGAWSYHSYLLTVQQLQAGLAKALSPDKKGFVLVDVRSPEEHVTGVIPGTDLNIDFREIKTRHREIGAQPNDHIVVYCQSGHRSNIAAETLADLGYRHVYNVQGSMNAWMEAGYPVERPRRS</sequence>
<reference evidence="2 3" key="1">
    <citation type="journal article" date="2015" name="Proc. Natl. Acad. Sci. U.S.A.">
        <title>Expanded metabolic versatility of ubiquitous nitrite-oxidizing bacteria from the genus Nitrospira.</title>
        <authorList>
            <person name="Koch H."/>
            <person name="Lucker S."/>
            <person name="Albertsen M."/>
            <person name="Kitzinger K."/>
            <person name="Herbold C."/>
            <person name="Spieck E."/>
            <person name="Nielsen P.H."/>
            <person name="Wagner M."/>
            <person name="Daims H."/>
        </authorList>
    </citation>
    <scope>NUCLEOTIDE SEQUENCE [LARGE SCALE GENOMIC DNA]</scope>
    <source>
        <strain evidence="2 3">NSP M-1</strain>
    </source>
</reference>
<dbReference type="RefSeq" id="WP_053378058.1">
    <property type="nucleotide sequence ID" value="NZ_CP011801.1"/>
</dbReference>
<feature type="domain" description="Rhodanese" evidence="1">
    <location>
        <begin position="47"/>
        <end position="138"/>
    </location>
</feature>
<dbReference type="Pfam" id="PF00581">
    <property type="entry name" value="Rhodanese"/>
    <property type="match status" value="1"/>
</dbReference>
<dbReference type="CDD" id="cd00158">
    <property type="entry name" value="RHOD"/>
    <property type="match status" value="1"/>
</dbReference>